<dbReference type="VEuPathDB" id="VectorBase:CPIJ001952"/>
<dbReference type="VEuPathDB" id="VectorBase:CQUJHB009969"/>
<dbReference type="KEGG" id="cqu:CpipJ_CPIJ001952"/>
<evidence type="ECO:0000313" key="2">
    <source>
        <dbReference type="EMBL" id="EDS34283.1"/>
    </source>
</evidence>
<proteinExistence type="predicted"/>
<dbReference type="EnsemblMetazoa" id="CPIJ001952-RA">
    <property type="protein sequence ID" value="CPIJ001952-PA"/>
    <property type="gene ID" value="CPIJ001952"/>
</dbReference>
<dbReference type="EMBL" id="DS231839">
    <property type="protein sequence ID" value="EDS34283.1"/>
    <property type="molecule type" value="Genomic_DNA"/>
</dbReference>
<keyword evidence="1" id="KW-0732">Signal</keyword>
<evidence type="ECO:0000313" key="4">
    <source>
        <dbReference type="Proteomes" id="UP000002320"/>
    </source>
</evidence>
<reference evidence="2" key="1">
    <citation type="submission" date="2007-03" db="EMBL/GenBank/DDBJ databases">
        <title>Annotation of Culex pipiens quinquefasciatus.</title>
        <authorList>
            <consortium name="The Broad Institute Genome Sequencing Platform"/>
            <person name="Atkinson P.W."/>
            <person name="Hemingway J."/>
            <person name="Christensen B.M."/>
            <person name="Higgs S."/>
            <person name="Kodira C."/>
            <person name="Hannick L."/>
            <person name="Megy K."/>
            <person name="O'Leary S."/>
            <person name="Pearson M."/>
            <person name="Haas B.J."/>
            <person name="Mauceli E."/>
            <person name="Wortman J.R."/>
            <person name="Lee N.H."/>
            <person name="Guigo R."/>
            <person name="Stanke M."/>
            <person name="Alvarado L."/>
            <person name="Amedeo P."/>
            <person name="Antoine C.H."/>
            <person name="Arensburger P."/>
            <person name="Bidwell S.L."/>
            <person name="Crawford M."/>
            <person name="Camaro F."/>
            <person name="Devon K."/>
            <person name="Engels R."/>
            <person name="Hammond M."/>
            <person name="Howarth C."/>
            <person name="Koehrsen M."/>
            <person name="Lawson D."/>
            <person name="Montgomery P."/>
            <person name="Nene V."/>
            <person name="Nusbaum C."/>
            <person name="Puiu D."/>
            <person name="Romero-Severson J."/>
            <person name="Severson D.W."/>
            <person name="Shumway M."/>
            <person name="Sisk P."/>
            <person name="Stolte C."/>
            <person name="Zeng Q."/>
            <person name="Eisenstadt E."/>
            <person name="Fraser-Liggett C."/>
            <person name="Strausberg R."/>
            <person name="Galagan J."/>
            <person name="Birren B."/>
            <person name="Collins F.H."/>
        </authorList>
    </citation>
    <scope>NUCLEOTIDE SEQUENCE [LARGE SCALE GENOMIC DNA]</scope>
    <source>
        <strain evidence="2">JHB</strain>
    </source>
</reference>
<dbReference type="AlphaFoldDB" id="B0W4U5"/>
<evidence type="ECO:0000313" key="3">
    <source>
        <dbReference type="EnsemblMetazoa" id="CPIJ001952-PA"/>
    </source>
</evidence>
<dbReference type="Gene3D" id="2.70.220.10">
    <property type="entry name" value="Ganglioside GM2 activator"/>
    <property type="match status" value="1"/>
</dbReference>
<dbReference type="InterPro" id="IPR036846">
    <property type="entry name" value="GM2-AP_sf"/>
</dbReference>
<protein>
    <submittedName>
        <fullName evidence="2 3">Uncharacterized protein</fullName>
    </submittedName>
</protein>
<organism>
    <name type="scientific">Culex quinquefasciatus</name>
    <name type="common">Southern house mosquito</name>
    <name type="synonym">Culex pungens</name>
    <dbReference type="NCBI Taxonomy" id="7176"/>
    <lineage>
        <taxon>Eukaryota</taxon>
        <taxon>Metazoa</taxon>
        <taxon>Ecdysozoa</taxon>
        <taxon>Arthropoda</taxon>
        <taxon>Hexapoda</taxon>
        <taxon>Insecta</taxon>
        <taxon>Pterygota</taxon>
        <taxon>Neoptera</taxon>
        <taxon>Endopterygota</taxon>
        <taxon>Diptera</taxon>
        <taxon>Nematocera</taxon>
        <taxon>Culicoidea</taxon>
        <taxon>Culicidae</taxon>
        <taxon>Culicinae</taxon>
        <taxon>Culicini</taxon>
        <taxon>Culex</taxon>
        <taxon>Culex</taxon>
    </lineage>
</organism>
<keyword evidence="4" id="KW-1185">Reference proteome</keyword>
<sequence>MRDANLYLVYVEFNGVGGSCYRHKSTLPSDSRGSTATLSIDFDEDIRDCDNETPMPGIDTSNFQILPQPDGSITVNGTARFTKDYGNPTRWKFYTKRLERGRWIPGIVSRDISNVCSVLQMPYELWYPFTRLMQRKFCPFKAGHEEHMNNVNIGNLAKTFEVSPDFIGEWRVYHAITTTRNGRPFDECFMVSVSVSEV</sequence>
<reference evidence="3" key="2">
    <citation type="submission" date="2020-05" db="UniProtKB">
        <authorList>
            <consortium name="EnsemblMetazoa"/>
        </authorList>
    </citation>
    <scope>IDENTIFICATION</scope>
    <source>
        <strain evidence="3">JHB</strain>
    </source>
</reference>
<dbReference type="OrthoDB" id="7728951at2759"/>
<dbReference type="HOGENOM" id="CLU_1483397_0_0_1"/>
<gene>
    <name evidence="3" type="primary">6033254</name>
    <name evidence="2" type="ORF">CpipJ_CPIJ001952</name>
</gene>
<dbReference type="eggNOG" id="ENOG502T8CJ">
    <property type="taxonomic scope" value="Eukaryota"/>
</dbReference>
<evidence type="ECO:0000256" key="1">
    <source>
        <dbReference type="ARBA" id="ARBA00022729"/>
    </source>
</evidence>
<name>B0W4U5_CULQU</name>
<accession>B0W4U5</accession>
<dbReference type="Proteomes" id="UP000002320">
    <property type="component" value="Unassembled WGS sequence"/>
</dbReference>
<dbReference type="InParanoid" id="B0W4U5"/>